<keyword evidence="1" id="KW-0677">Repeat</keyword>
<name>A0A1E3BJP8_ASPCR</name>
<dbReference type="SUPFAM" id="SSF48403">
    <property type="entry name" value="Ankyrin repeat"/>
    <property type="match status" value="1"/>
</dbReference>
<organism evidence="3 4">
    <name type="scientific">Aspergillus cristatus</name>
    <name type="common">Chinese Fuzhuan brick tea-fermentation fungus</name>
    <name type="synonym">Eurotium cristatum</name>
    <dbReference type="NCBI Taxonomy" id="573508"/>
    <lineage>
        <taxon>Eukaryota</taxon>
        <taxon>Fungi</taxon>
        <taxon>Dikarya</taxon>
        <taxon>Ascomycota</taxon>
        <taxon>Pezizomycotina</taxon>
        <taxon>Eurotiomycetes</taxon>
        <taxon>Eurotiomycetidae</taxon>
        <taxon>Eurotiales</taxon>
        <taxon>Aspergillaceae</taxon>
        <taxon>Aspergillus</taxon>
        <taxon>Aspergillus subgen. Aspergillus</taxon>
    </lineage>
</organism>
<sequence>MQKDGHYMIRILVNQKNINFNAADNYGRTPLSYVVSNGNIFSLVMLLWCHDIDVNLPDVNGETPLHFTVYSAGAHWAVERLLKDSRTLPNKQSTNGFPLSIVAFRGDMRLLNIFMTADRSDIDFDCRSDAFPPPLQNALLCMHERFAIRLLQAPGLNLNSIFYYQMTPLMLGLHLKGSDFMRYLLRYPGIEFNHEDMVGRTAVMIAAQVKNIDGLKMLLVKEEVDMNHWCALGKTVLDYARSSDDPEVISVIKACGRFKDL</sequence>
<dbReference type="SMART" id="SM00248">
    <property type="entry name" value="ANK"/>
    <property type="match status" value="5"/>
</dbReference>
<dbReference type="Gene3D" id="1.25.40.20">
    <property type="entry name" value="Ankyrin repeat-containing domain"/>
    <property type="match status" value="1"/>
</dbReference>
<keyword evidence="4" id="KW-1185">Reference proteome</keyword>
<dbReference type="PANTHER" id="PTHR24198:SF165">
    <property type="entry name" value="ANKYRIN REPEAT-CONTAINING PROTEIN-RELATED"/>
    <property type="match status" value="1"/>
</dbReference>
<evidence type="ECO:0000313" key="4">
    <source>
        <dbReference type="Proteomes" id="UP000094569"/>
    </source>
</evidence>
<dbReference type="Proteomes" id="UP000094569">
    <property type="component" value="Unassembled WGS sequence"/>
</dbReference>
<protein>
    <submittedName>
        <fullName evidence="3">Uncharacterized protein</fullName>
    </submittedName>
</protein>
<gene>
    <name evidence="3" type="ORF">SI65_04180</name>
</gene>
<dbReference type="PANTHER" id="PTHR24198">
    <property type="entry name" value="ANKYRIN REPEAT AND PROTEIN KINASE DOMAIN-CONTAINING PROTEIN"/>
    <property type="match status" value="1"/>
</dbReference>
<accession>A0A1E3BJP8</accession>
<comment type="caution">
    <text evidence="3">The sequence shown here is derived from an EMBL/GenBank/DDBJ whole genome shotgun (WGS) entry which is preliminary data.</text>
</comment>
<evidence type="ECO:0000256" key="2">
    <source>
        <dbReference type="ARBA" id="ARBA00023043"/>
    </source>
</evidence>
<dbReference type="OrthoDB" id="4502415at2759"/>
<dbReference type="STRING" id="573508.A0A1E3BJP8"/>
<dbReference type="InterPro" id="IPR036770">
    <property type="entry name" value="Ankyrin_rpt-contain_sf"/>
</dbReference>
<dbReference type="EMBL" id="JXNT01000003">
    <property type="protein sequence ID" value="ODM21127.1"/>
    <property type="molecule type" value="Genomic_DNA"/>
</dbReference>
<dbReference type="Pfam" id="PF12796">
    <property type="entry name" value="Ank_2"/>
    <property type="match status" value="1"/>
</dbReference>
<evidence type="ECO:0000256" key="1">
    <source>
        <dbReference type="ARBA" id="ARBA00022737"/>
    </source>
</evidence>
<keyword evidence="2" id="KW-0040">ANK repeat</keyword>
<reference evidence="3 4" key="1">
    <citation type="journal article" date="2016" name="BMC Genomics">
        <title>Comparative genomic and transcriptomic analyses of the Fuzhuan brick tea-fermentation fungus Aspergillus cristatus.</title>
        <authorList>
            <person name="Ge Y."/>
            <person name="Wang Y."/>
            <person name="Liu Y."/>
            <person name="Tan Y."/>
            <person name="Ren X."/>
            <person name="Zhang X."/>
            <person name="Hyde K.D."/>
            <person name="Liu Y."/>
            <person name="Liu Z."/>
        </authorList>
    </citation>
    <scope>NUCLEOTIDE SEQUENCE [LARGE SCALE GENOMIC DNA]</scope>
    <source>
        <strain evidence="3 4">GZAAS20.1005</strain>
    </source>
</reference>
<proteinExistence type="predicted"/>
<dbReference type="AlphaFoldDB" id="A0A1E3BJP8"/>
<evidence type="ECO:0000313" key="3">
    <source>
        <dbReference type="EMBL" id="ODM21127.1"/>
    </source>
</evidence>
<dbReference type="InterPro" id="IPR002110">
    <property type="entry name" value="Ankyrin_rpt"/>
</dbReference>
<dbReference type="VEuPathDB" id="FungiDB:SI65_04180"/>